<gene>
    <name evidence="2" type="ORF">E2C01_014007</name>
</gene>
<comment type="caution">
    <text evidence="2">The sequence shown here is derived from an EMBL/GenBank/DDBJ whole genome shotgun (WGS) entry which is preliminary data.</text>
</comment>
<evidence type="ECO:0000313" key="2">
    <source>
        <dbReference type="EMBL" id="MPC21034.1"/>
    </source>
</evidence>
<evidence type="ECO:0000256" key="1">
    <source>
        <dbReference type="SAM" id="MobiDB-lite"/>
    </source>
</evidence>
<reference evidence="2 3" key="1">
    <citation type="submission" date="2019-05" db="EMBL/GenBank/DDBJ databases">
        <title>Another draft genome of Portunus trituberculatus and its Hox gene families provides insights of decapod evolution.</title>
        <authorList>
            <person name="Jeong J.-H."/>
            <person name="Song I."/>
            <person name="Kim S."/>
            <person name="Choi T."/>
            <person name="Kim D."/>
            <person name="Ryu S."/>
            <person name="Kim W."/>
        </authorList>
    </citation>
    <scope>NUCLEOTIDE SEQUENCE [LARGE SCALE GENOMIC DNA]</scope>
    <source>
        <tissue evidence="2">Muscle</tissue>
    </source>
</reference>
<feature type="compositionally biased region" description="Polar residues" evidence="1">
    <location>
        <begin position="93"/>
        <end position="102"/>
    </location>
</feature>
<dbReference type="AlphaFoldDB" id="A0A5B7DIR2"/>
<keyword evidence="3" id="KW-1185">Reference proteome</keyword>
<accession>A0A5B7DIR2</accession>
<protein>
    <submittedName>
        <fullName evidence="2">Uncharacterized protein</fullName>
    </submittedName>
</protein>
<dbReference type="Proteomes" id="UP000324222">
    <property type="component" value="Unassembled WGS sequence"/>
</dbReference>
<evidence type="ECO:0000313" key="3">
    <source>
        <dbReference type="Proteomes" id="UP000324222"/>
    </source>
</evidence>
<dbReference type="EMBL" id="VSRR010000936">
    <property type="protein sequence ID" value="MPC21034.1"/>
    <property type="molecule type" value="Genomic_DNA"/>
</dbReference>
<proteinExistence type="predicted"/>
<organism evidence="2 3">
    <name type="scientific">Portunus trituberculatus</name>
    <name type="common">Swimming crab</name>
    <name type="synonym">Neptunus trituberculatus</name>
    <dbReference type="NCBI Taxonomy" id="210409"/>
    <lineage>
        <taxon>Eukaryota</taxon>
        <taxon>Metazoa</taxon>
        <taxon>Ecdysozoa</taxon>
        <taxon>Arthropoda</taxon>
        <taxon>Crustacea</taxon>
        <taxon>Multicrustacea</taxon>
        <taxon>Malacostraca</taxon>
        <taxon>Eumalacostraca</taxon>
        <taxon>Eucarida</taxon>
        <taxon>Decapoda</taxon>
        <taxon>Pleocyemata</taxon>
        <taxon>Brachyura</taxon>
        <taxon>Eubrachyura</taxon>
        <taxon>Portunoidea</taxon>
        <taxon>Portunidae</taxon>
        <taxon>Portuninae</taxon>
        <taxon>Portunus</taxon>
    </lineage>
</organism>
<name>A0A5B7DIR2_PORTR</name>
<feature type="region of interest" description="Disordered" evidence="1">
    <location>
        <begin position="77"/>
        <end position="102"/>
    </location>
</feature>
<sequence length="126" mass="13235">MQVSVQSRRGPARTFILSLRTGSCPALLSASTVHSGTVAQSTLWPRRGQAPGRAKHYANQAPSAEICPAKLGKSPGLTWTRLSGKSKKRTVSKHSGNDQQASPLIPVAGLSLYPDINTTSAVPACT</sequence>